<keyword evidence="2" id="KW-1185">Reference proteome</keyword>
<dbReference type="EMBL" id="JANPWB010000013">
    <property type="protein sequence ID" value="KAJ1108240.1"/>
    <property type="molecule type" value="Genomic_DNA"/>
</dbReference>
<gene>
    <name evidence="1" type="ORF">NDU88_005621</name>
</gene>
<proteinExistence type="predicted"/>
<sequence>MVAKSGFGGGGGGFGETTLGFTTGIIAPIGAPEVDLIVCLTKEYDFGTDSTFDAEAYSAEHFNGEPFNAKPFNAEGLLSTGDFNAEVEWCFSTSTLESDGFPA</sequence>
<reference evidence="1" key="1">
    <citation type="journal article" date="2022" name="bioRxiv">
        <title>Sequencing and chromosome-scale assembly of the giantPleurodeles waltlgenome.</title>
        <authorList>
            <person name="Brown T."/>
            <person name="Elewa A."/>
            <person name="Iarovenko S."/>
            <person name="Subramanian E."/>
            <person name="Araus A.J."/>
            <person name="Petzold A."/>
            <person name="Susuki M."/>
            <person name="Suzuki K.-i.T."/>
            <person name="Hayashi T."/>
            <person name="Toyoda A."/>
            <person name="Oliveira C."/>
            <person name="Osipova E."/>
            <person name="Leigh N.D."/>
            <person name="Simon A."/>
            <person name="Yun M.H."/>
        </authorList>
    </citation>
    <scope>NUCLEOTIDE SEQUENCE</scope>
    <source>
        <strain evidence="1">20211129_DDA</strain>
        <tissue evidence="1">Liver</tissue>
    </source>
</reference>
<evidence type="ECO:0000313" key="1">
    <source>
        <dbReference type="EMBL" id="KAJ1108240.1"/>
    </source>
</evidence>
<name>A0AAV7MWV7_PLEWA</name>
<accession>A0AAV7MWV7</accession>
<comment type="caution">
    <text evidence="1">The sequence shown here is derived from an EMBL/GenBank/DDBJ whole genome shotgun (WGS) entry which is preliminary data.</text>
</comment>
<dbReference type="AlphaFoldDB" id="A0AAV7MWV7"/>
<dbReference type="Proteomes" id="UP001066276">
    <property type="component" value="Chromosome 9"/>
</dbReference>
<protein>
    <submittedName>
        <fullName evidence="1">Uncharacterized protein</fullName>
    </submittedName>
</protein>
<organism evidence="1 2">
    <name type="scientific">Pleurodeles waltl</name>
    <name type="common">Iberian ribbed newt</name>
    <dbReference type="NCBI Taxonomy" id="8319"/>
    <lineage>
        <taxon>Eukaryota</taxon>
        <taxon>Metazoa</taxon>
        <taxon>Chordata</taxon>
        <taxon>Craniata</taxon>
        <taxon>Vertebrata</taxon>
        <taxon>Euteleostomi</taxon>
        <taxon>Amphibia</taxon>
        <taxon>Batrachia</taxon>
        <taxon>Caudata</taxon>
        <taxon>Salamandroidea</taxon>
        <taxon>Salamandridae</taxon>
        <taxon>Pleurodelinae</taxon>
        <taxon>Pleurodeles</taxon>
    </lineage>
</organism>
<evidence type="ECO:0000313" key="2">
    <source>
        <dbReference type="Proteomes" id="UP001066276"/>
    </source>
</evidence>